<protein>
    <submittedName>
        <fullName evidence="2">Uncharacterized protein</fullName>
    </submittedName>
</protein>
<dbReference type="PANTHER" id="PTHR14445:SF36">
    <property type="entry name" value="FI03272P-RELATED"/>
    <property type="match status" value="1"/>
</dbReference>
<accession>A0AAV0V8U7</accession>
<feature type="region of interest" description="Disordered" evidence="1">
    <location>
        <begin position="290"/>
        <end position="324"/>
    </location>
</feature>
<evidence type="ECO:0000313" key="3">
    <source>
        <dbReference type="Proteomes" id="UP001162029"/>
    </source>
</evidence>
<dbReference type="Proteomes" id="UP001162029">
    <property type="component" value="Unassembled WGS sequence"/>
</dbReference>
<dbReference type="InterPro" id="IPR051640">
    <property type="entry name" value="GRB10-interact_GYF"/>
</dbReference>
<feature type="compositionally biased region" description="Basic and acidic residues" evidence="1">
    <location>
        <begin position="1"/>
        <end position="13"/>
    </location>
</feature>
<evidence type="ECO:0000256" key="1">
    <source>
        <dbReference type="SAM" id="MobiDB-lite"/>
    </source>
</evidence>
<dbReference type="AlphaFoldDB" id="A0AAV0V8U7"/>
<dbReference type="EMBL" id="CANTFM010002012">
    <property type="protein sequence ID" value="CAI5744036.1"/>
    <property type="molecule type" value="Genomic_DNA"/>
</dbReference>
<feature type="compositionally biased region" description="Polar residues" evidence="1">
    <location>
        <begin position="312"/>
        <end position="324"/>
    </location>
</feature>
<keyword evidence="3" id="KW-1185">Reference proteome</keyword>
<reference evidence="2" key="1">
    <citation type="submission" date="2022-12" db="EMBL/GenBank/DDBJ databases">
        <authorList>
            <person name="Webb A."/>
        </authorList>
    </citation>
    <scope>NUCLEOTIDE SEQUENCE</scope>
    <source>
        <strain evidence="2">Pd1</strain>
    </source>
</reference>
<feature type="compositionally biased region" description="Basic and acidic residues" evidence="1">
    <location>
        <begin position="29"/>
        <end position="50"/>
    </location>
</feature>
<feature type="region of interest" description="Disordered" evidence="1">
    <location>
        <begin position="1"/>
        <end position="51"/>
    </location>
</feature>
<evidence type="ECO:0000313" key="2">
    <source>
        <dbReference type="EMBL" id="CAI5744036.1"/>
    </source>
</evidence>
<gene>
    <name evidence="2" type="ORF">PDE001_LOCUS9211</name>
</gene>
<name>A0AAV0V8U7_9STRA</name>
<proteinExistence type="predicted"/>
<comment type="caution">
    <text evidence="2">The sequence shown here is derived from an EMBL/GenBank/DDBJ whole genome shotgun (WGS) entry which is preliminary data.</text>
</comment>
<sequence length="324" mass="34822">MNGNQDEKTKSETHAWATKSVPATASTKSLKDIQQEEQRELLDKMTDDKSNTANLAQMGTELKMMLGVDPMAVAANTAPVSQLTPKTMPAPTSHPHTSVASPWGTPATVTKSNTSKSMRDILAEEERLAQERARANENAAPSSHWVNIVAGNKVAAAAIPKPSRSVLGPVPASVLKSRQQIRATNGAPKPSSVQTERDASFWNFGAAQSADKEFASNGAQVDSLNAFGSSKISSVFMGWAVKQLKTIDSNANVTLLEYCASVEDPGEIREYLAAYLGSTPRVSAFATEFIQRKRTQHSDKKSPGHQDAQLRASESGSSNKRGKR</sequence>
<organism evidence="2 3">
    <name type="scientific">Peronospora destructor</name>
    <dbReference type="NCBI Taxonomy" id="86335"/>
    <lineage>
        <taxon>Eukaryota</taxon>
        <taxon>Sar</taxon>
        <taxon>Stramenopiles</taxon>
        <taxon>Oomycota</taxon>
        <taxon>Peronosporomycetes</taxon>
        <taxon>Peronosporales</taxon>
        <taxon>Peronosporaceae</taxon>
        <taxon>Peronospora</taxon>
    </lineage>
</organism>
<feature type="region of interest" description="Disordered" evidence="1">
    <location>
        <begin position="87"/>
        <end position="115"/>
    </location>
</feature>
<dbReference type="GO" id="GO:0005829">
    <property type="term" value="C:cytosol"/>
    <property type="evidence" value="ECO:0007669"/>
    <property type="project" value="TreeGrafter"/>
</dbReference>
<dbReference type="PANTHER" id="PTHR14445">
    <property type="entry name" value="GRB10 INTERACTING GYF PROTEIN"/>
    <property type="match status" value="1"/>
</dbReference>